<proteinExistence type="predicted"/>
<name>A0A653D7P8_CALMS</name>
<organism evidence="1 2">
    <name type="scientific">Callosobruchus maculatus</name>
    <name type="common">Southern cowpea weevil</name>
    <name type="synonym">Pulse bruchid</name>
    <dbReference type="NCBI Taxonomy" id="64391"/>
    <lineage>
        <taxon>Eukaryota</taxon>
        <taxon>Metazoa</taxon>
        <taxon>Ecdysozoa</taxon>
        <taxon>Arthropoda</taxon>
        <taxon>Hexapoda</taxon>
        <taxon>Insecta</taxon>
        <taxon>Pterygota</taxon>
        <taxon>Neoptera</taxon>
        <taxon>Endopterygota</taxon>
        <taxon>Coleoptera</taxon>
        <taxon>Polyphaga</taxon>
        <taxon>Cucujiformia</taxon>
        <taxon>Chrysomeloidea</taxon>
        <taxon>Chrysomelidae</taxon>
        <taxon>Bruchinae</taxon>
        <taxon>Bruchini</taxon>
        <taxon>Callosobruchus</taxon>
    </lineage>
</organism>
<dbReference type="Proteomes" id="UP000410492">
    <property type="component" value="Unassembled WGS sequence"/>
</dbReference>
<reference evidence="1 2" key="1">
    <citation type="submission" date="2019-01" db="EMBL/GenBank/DDBJ databases">
        <authorList>
            <person name="Sayadi A."/>
        </authorList>
    </citation>
    <scope>NUCLEOTIDE SEQUENCE [LARGE SCALE GENOMIC DNA]</scope>
</reference>
<accession>A0A653D7P8</accession>
<protein>
    <submittedName>
        <fullName evidence="1">Uncharacterized protein</fullName>
    </submittedName>
</protein>
<gene>
    <name evidence="1" type="ORF">CALMAC_LOCUS15138</name>
</gene>
<dbReference type="AlphaFoldDB" id="A0A653D7P8"/>
<evidence type="ECO:0000313" key="1">
    <source>
        <dbReference type="EMBL" id="VEN56170.1"/>
    </source>
</evidence>
<dbReference type="OrthoDB" id="6572538at2759"/>
<dbReference type="EMBL" id="CAACVG010010595">
    <property type="protein sequence ID" value="VEN56170.1"/>
    <property type="molecule type" value="Genomic_DNA"/>
</dbReference>
<evidence type="ECO:0000313" key="2">
    <source>
        <dbReference type="Proteomes" id="UP000410492"/>
    </source>
</evidence>
<sequence length="294" mass="34756">MEFFDDKIENKDIFKDPTTYRNDYKKYQNYKRDLYRSQKWRLEKPTISQPKPAYSDHESFDRWKDDAFVPTTLFIEPKPIIRTSPQDRFVKLDPSVVEDHGKLESIETRPRVYMTPAVSMDDIPDPEMRKLLINRMYTTEWRNAEKEATLNFKKIIPEISTIETTDTVTLKVDQYLPIPEQYRDRGKNWDDEQIRGYADPTRDFWIHKDPPVVCGACVDPLKFIVPEEQKVVIRNLIAKEKLRQPHDLVCPTHTGYKPMLATGVSLGKKQLTADHPMMTTNQVVTYHFEEELRK</sequence>
<keyword evidence="2" id="KW-1185">Reference proteome</keyword>